<accession>B5DLH6</accession>
<dbReference type="HOGENOM" id="CLU_2560743_0_0_1"/>
<name>B5DLH6_DROPS</name>
<feature type="region of interest" description="Disordered" evidence="1">
    <location>
        <begin position="18"/>
        <end position="84"/>
    </location>
</feature>
<sequence>MPNNSRVQYFPSGLNIRTCERYPHQRHTEFYRTPEPRPSSQGQKAEHDAERLNRPPGPEAPVRGPRIQPARTSETRAFRNVYFS</sequence>
<gene>
    <name evidence="3" type="primary">LOC6902222</name>
</gene>
<dbReference type="ExpressionAtlas" id="B5DLH6">
    <property type="expression patterns" value="baseline"/>
</dbReference>
<dbReference type="RefSeq" id="XP_002133749.1">
    <property type="nucleotide sequence ID" value="XM_002133713.3"/>
</dbReference>
<proteinExistence type="predicted"/>
<feature type="compositionally biased region" description="Basic and acidic residues" evidence="1">
    <location>
        <begin position="18"/>
        <end position="35"/>
    </location>
</feature>
<dbReference type="Proteomes" id="UP000001819">
    <property type="component" value="Chromosome X"/>
</dbReference>
<evidence type="ECO:0000313" key="2">
    <source>
        <dbReference type="Proteomes" id="UP000001819"/>
    </source>
</evidence>
<dbReference type="OMA" id="TCERYPH"/>
<protein>
    <submittedName>
        <fullName evidence="3">Uncharacterized protein</fullName>
    </submittedName>
</protein>
<evidence type="ECO:0000256" key="1">
    <source>
        <dbReference type="SAM" id="MobiDB-lite"/>
    </source>
</evidence>
<dbReference type="Bgee" id="FBgn0244026">
    <property type="expression patterns" value="Expressed in male reproductive system and 1 other cell type or tissue"/>
</dbReference>
<dbReference type="KEGG" id="dpo:6902222"/>
<evidence type="ECO:0000313" key="3">
    <source>
        <dbReference type="RefSeq" id="XP_002133749.1"/>
    </source>
</evidence>
<keyword evidence="2" id="KW-1185">Reference proteome</keyword>
<dbReference type="InParanoid" id="B5DLH6"/>
<feature type="compositionally biased region" description="Basic and acidic residues" evidence="1">
    <location>
        <begin position="44"/>
        <end position="53"/>
    </location>
</feature>
<reference evidence="3" key="1">
    <citation type="submission" date="2025-08" db="UniProtKB">
        <authorList>
            <consortium name="RefSeq"/>
        </authorList>
    </citation>
    <scope>IDENTIFICATION</scope>
    <source>
        <strain evidence="3">MV-25-SWS-2005</strain>
        <tissue evidence="3">Whole body</tissue>
    </source>
</reference>
<dbReference type="AlphaFoldDB" id="B5DLH6"/>
<accession>A0A6I8UYZ2</accession>
<dbReference type="GeneID" id="6902222"/>
<organism evidence="2 3">
    <name type="scientific">Drosophila pseudoobscura pseudoobscura</name>
    <name type="common">Fruit fly</name>
    <dbReference type="NCBI Taxonomy" id="46245"/>
    <lineage>
        <taxon>Eukaryota</taxon>
        <taxon>Metazoa</taxon>
        <taxon>Ecdysozoa</taxon>
        <taxon>Arthropoda</taxon>
        <taxon>Hexapoda</taxon>
        <taxon>Insecta</taxon>
        <taxon>Pterygota</taxon>
        <taxon>Neoptera</taxon>
        <taxon>Endopterygota</taxon>
        <taxon>Diptera</taxon>
        <taxon>Brachycera</taxon>
        <taxon>Muscomorpha</taxon>
        <taxon>Ephydroidea</taxon>
        <taxon>Drosophilidae</taxon>
        <taxon>Drosophila</taxon>
        <taxon>Sophophora</taxon>
    </lineage>
</organism>